<dbReference type="Proteomes" id="UP001174867">
    <property type="component" value="Unassembled WGS sequence"/>
</dbReference>
<evidence type="ECO:0000313" key="1">
    <source>
        <dbReference type="EMBL" id="MDN8597919.1"/>
    </source>
</evidence>
<comment type="caution">
    <text evidence="1">The sequence shown here is derived from an EMBL/GenBank/DDBJ whole genome shotgun (WGS) entry which is preliminary data.</text>
</comment>
<accession>A0ABT8PQW3</accession>
<name>A0ABT8PQW3_9ENTR</name>
<protein>
    <submittedName>
        <fullName evidence="1">Uncharacterized protein</fullName>
    </submittedName>
</protein>
<dbReference type="EMBL" id="JAUJYW010000001">
    <property type="protein sequence ID" value="MDN8597919.1"/>
    <property type="molecule type" value="Genomic_DNA"/>
</dbReference>
<organism evidence="1 2">
    <name type="scientific">Citrobacter enshiensis</name>
    <dbReference type="NCBI Taxonomy" id="2971264"/>
    <lineage>
        <taxon>Bacteria</taxon>
        <taxon>Pseudomonadati</taxon>
        <taxon>Pseudomonadota</taxon>
        <taxon>Gammaproteobacteria</taxon>
        <taxon>Enterobacterales</taxon>
        <taxon>Enterobacteriaceae</taxon>
        <taxon>Citrobacter</taxon>
    </lineage>
</organism>
<reference evidence="1 2" key="1">
    <citation type="submission" date="2023-07" db="EMBL/GenBank/DDBJ databases">
        <title>Citrobacter selenititolerans sp. nov., isolated from seleniferous soil.</title>
        <authorList>
            <person name="Zhang S."/>
            <person name="Li K."/>
            <person name="Peng J."/>
            <person name="Wang H."/>
            <person name="Sun J."/>
            <person name="Guo Y."/>
        </authorList>
    </citation>
    <scope>NUCLEOTIDE SEQUENCE [LARGE SCALE GENOMIC DNA]</scope>
    <source>
        <strain evidence="1 2">S2-9</strain>
    </source>
</reference>
<keyword evidence="2" id="KW-1185">Reference proteome</keyword>
<sequence length="117" mass="13431">MIVFQFGIKRVIYLVMTTKPFPINTKPGFNSLRQITTFITYTIPFAEKDGSFWQAVVSPDCDHKKLEAALNTKCIAINNPFDYFNIYFSDASDNFGRFNILQTIFLHDHDTDPGTHS</sequence>
<gene>
    <name evidence="1" type="ORF">Q0A17_00575</name>
</gene>
<evidence type="ECO:0000313" key="2">
    <source>
        <dbReference type="Proteomes" id="UP001174867"/>
    </source>
</evidence>
<dbReference type="RefSeq" id="WP_301696274.1">
    <property type="nucleotide sequence ID" value="NZ_JAUJYW010000001.1"/>
</dbReference>
<proteinExistence type="predicted"/>